<evidence type="ECO:0000313" key="3">
    <source>
        <dbReference type="Proteomes" id="UP001597083"/>
    </source>
</evidence>
<proteinExistence type="predicted"/>
<sequence length="200" mass="22261">MRMDEFWTLVEQAREDAVEGGGPWPSGDAVGAALADRLARLPLERILEFDHCFRRVFSRAHQWALCAAAYVIWDYISDDGFADFKAGLVGLGEEAFTQVVADPDALAEHPMVLAIASGEVSRFSLSAEAFQFAASTAYGRVTGDEELFWEALHGRVDREDGNRDEQGERWSGRFGSAEDVDLIPVRLPRLHALFRGEDVR</sequence>
<keyword evidence="3" id="KW-1185">Reference proteome</keyword>
<name>A0ABW3CNM1_9ACTN</name>
<feature type="domain" description="DUF4240" evidence="1">
    <location>
        <begin position="1"/>
        <end position="139"/>
    </location>
</feature>
<dbReference type="InterPro" id="IPR025334">
    <property type="entry name" value="DUF4240"/>
</dbReference>
<dbReference type="EMBL" id="JBHTIR010003972">
    <property type="protein sequence ID" value="MFD0856131.1"/>
    <property type="molecule type" value="Genomic_DNA"/>
</dbReference>
<dbReference type="Pfam" id="PF14024">
    <property type="entry name" value="DUF4240"/>
    <property type="match status" value="1"/>
</dbReference>
<gene>
    <name evidence="2" type="ORF">ACFQ07_28085</name>
</gene>
<evidence type="ECO:0000313" key="2">
    <source>
        <dbReference type="EMBL" id="MFD0856131.1"/>
    </source>
</evidence>
<dbReference type="Proteomes" id="UP001597083">
    <property type="component" value="Unassembled WGS sequence"/>
</dbReference>
<evidence type="ECO:0000259" key="1">
    <source>
        <dbReference type="Pfam" id="PF14024"/>
    </source>
</evidence>
<reference evidence="3" key="1">
    <citation type="journal article" date="2019" name="Int. J. Syst. Evol. Microbiol.">
        <title>The Global Catalogue of Microorganisms (GCM) 10K type strain sequencing project: providing services to taxonomists for standard genome sequencing and annotation.</title>
        <authorList>
            <consortium name="The Broad Institute Genomics Platform"/>
            <consortium name="The Broad Institute Genome Sequencing Center for Infectious Disease"/>
            <person name="Wu L."/>
            <person name="Ma J."/>
        </authorList>
    </citation>
    <scope>NUCLEOTIDE SEQUENCE [LARGE SCALE GENOMIC DNA]</scope>
    <source>
        <strain evidence="3">JCM 31696</strain>
    </source>
</reference>
<organism evidence="2 3">
    <name type="scientific">Actinomadura adrarensis</name>
    <dbReference type="NCBI Taxonomy" id="1819600"/>
    <lineage>
        <taxon>Bacteria</taxon>
        <taxon>Bacillati</taxon>
        <taxon>Actinomycetota</taxon>
        <taxon>Actinomycetes</taxon>
        <taxon>Streptosporangiales</taxon>
        <taxon>Thermomonosporaceae</taxon>
        <taxon>Actinomadura</taxon>
    </lineage>
</organism>
<accession>A0ABW3CNM1</accession>
<protein>
    <submittedName>
        <fullName evidence="2">DUF4240 domain-containing protein</fullName>
    </submittedName>
</protein>
<comment type="caution">
    <text evidence="2">The sequence shown here is derived from an EMBL/GenBank/DDBJ whole genome shotgun (WGS) entry which is preliminary data.</text>
</comment>